<dbReference type="EMBL" id="CABITT030000007">
    <property type="protein sequence ID" value="VVB11429.1"/>
    <property type="molecule type" value="Genomic_DNA"/>
</dbReference>
<evidence type="ECO:0000313" key="3">
    <source>
        <dbReference type="Proteomes" id="UP000489600"/>
    </source>
</evidence>
<protein>
    <submittedName>
        <fullName evidence="2">Uncharacterized protein</fullName>
    </submittedName>
</protein>
<dbReference type="AlphaFoldDB" id="A0A565CCV2"/>
<comment type="caution">
    <text evidence="2">The sequence shown here is derived from an EMBL/GenBank/DDBJ whole genome shotgun (WGS) entry which is preliminary data.</text>
</comment>
<feature type="compositionally biased region" description="Basic and acidic residues" evidence="1">
    <location>
        <begin position="23"/>
        <end position="35"/>
    </location>
</feature>
<keyword evidence="3" id="KW-1185">Reference proteome</keyword>
<name>A0A565CCV2_9BRAS</name>
<feature type="region of interest" description="Disordered" evidence="1">
    <location>
        <begin position="23"/>
        <end position="59"/>
    </location>
</feature>
<proteinExistence type="predicted"/>
<dbReference type="OrthoDB" id="1108411at2759"/>
<gene>
    <name evidence="2" type="ORF">ANE_LOCUS21873</name>
</gene>
<sequence>MPQNRNDDTHQNEEVYCINLDDDTHPSNEFTRDAARNSVGRGGQRDMRMNNSNCSGKRGISTHIFGRTLGTSGEVVREKLEEDNRRSGSRSWFQVDQTRVIKMWSGMTLVLSRIDGTTIQNFNVTKIYDPSK</sequence>
<dbReference type="Proteomes" id="UP000489600">
    <property type="component" value="Unassembled WGS sequence"/>
</dbReference>
<organism evidence="2 3">
    <name type="scientific">Arabis nemorensis</name>
    <dbReference type="NCBI Taxonomy" id="586526"/>
    <lineage>
        <taxon>Eukaryota</taxon>
        <taxon>Viridiplantae</taxon>
        <taxon>Streptophyta</taxon>
        <taxon>Embryophyta</taxon>
        <taxon>Tracheophyta</taxon>
        <taxon>Spermatophyta</taxon>
        <taxon>Magnoliopsida</taxon>
        <taxon>eudicotyledons</taxon>
        <taxon>Gunneridae</taxon>
        <taxon>Pentapetalae</taxon>
        <taxon>rosids</taxon>
        <taxon>malvids</taxon>
        <taxon>Brassicales</taxon>
        <taxon>Brassicaceae</taxon>
        <taxon>Arabideae</taxon>
        <taxon>Arabis</taxon>
    </lineage>
</organism>
<evidence type="ECO:0000313" key="2">
    <source>
        <dbReference type="EMBL" id="VVB11429.1"/>
    </source>
</evidence>
<accession>A0A565CCV2</accession>
<evidence type="ECO:0000256" key="1">
    <source>
        <dbReference type="SAM" id="MobiDB-lite"/>
    </source>
</evidence>
<reference evidence="2" key="1">
    <citation type="submission" date="2019-07" db="EMBL/GenBank/DDBJ databases">
        <authorList>
            <person name="Dittberner H."/>
        </authorList>
    </citation>
    <scope>NUCLEOTIDE SEQUENCE [LARGE SCALE GENOMIC DNA]</scope>
</reference>